<protein>
    <submittedName>
        <fullName evidence="2">Actin family</fullName>
    </submittedName>
</protein>
<accession>A0A6A6PXZ4</accession>
<dbReference type="FunFam" id="3.30.420.40:FF:000058">
    <property type="entry name" value="Putative actin-related protein 5"/>
    <property type="match status" value="1"/>
</dbReference>
<comment type="similarity">
    <text evidence="1">Belongs to the actin family.</text>
</comment>
<dbReference type="Proteomes" id="UP000799767">
    <property type="component" value="Unassembled WGS sequence"/>
</dbReference>
<dbReference type="PROSITE" id="PS00432">
    <property type="entry name" value="ACTINS_2"/>
    <property type="match status" value="1"/>
</dbReference>
<dbReference type="RefSeq" id="XP_033591549.1">
    <property type="nucleotide sequence ID" value="XM_033732870.1"/>
</dbReference>
<dbReference type="InterPro" id="IPR004000">
    <property type="entry name" value="Actin"/>
</dbReference>
<evidence type="ECO:0000256" key="1">
    <source>
        <dbReference type="RuleBase" id="RU000487"/>
    </source>
</evidence>
<dbReference type="Gene3D" id="3.30.420.40">
    <property type="match status" value="4"/>
</dbReference>
<dbReference type="SMART" id="SM00268">
    <property type="entry name" value="ACTIN"/>
    <property type="match status" value="1"/>
</dbReference>
<evidence type="ECO:0000313" key="3">
    <source>
        <dbReference type="Proteomes" id="UP000799767"/>
    </source>
</evidence>
<dbReference type="EMBL" id="MU001633">
    <property type="protein sequence ID" value="KAF2484980.1"/>
    <property type="molecule type" value="Genomic_DNA"/>
</dbReference>
<keyword evidence="3" id="KW-1185">Reference proteome</keyword>
<proteinExistence type="inferred from homology"/>
<reference evidence="2" key="1">
    <citation type="journal article" date="2020" name="Stud. Mycol.">
        <title>101 Dothideomycetes genomes: a test case for predicting lifestyles and emergence of pathogens.</title>
        <authorList>
            <person name="Haridas S."/>
            <person name="Albert R."/>
            <person name="Binder M."/>
            <person name="Bloem J."/>
            <person name="Labutti K."/>
            <person name="Salamov A."/>
            <person name="Andreopoulos B."/>
            <person name="Baker S."/>
            <person name="Barry K."/>
            <person name="Bills G."/>
            <person name="Bluhm B."/>
            <person name="Cannon C."/>
            <person name="Castanera R."/>
            <person name="Culley D."/>
            <person name="Daum C."/>
            <person name="Ezra D."/>
            <person name="Gonzalez J."/>
            <person name="Henrissat B."/>
            <person name="Kuo A."/>
            <person name="Liang C."/>
            <person name="Lipzen A."/>
            <person name="Lutzoni F."/>
            <person name="Magnuson J."/>
            <person name="Mondo S."/>
            <person name="Nolan M."/>
            <person name="Ohm R."/>
            <person name="Pangilinan J."/>
            <person name="Park H.-J."/>
            <person name="Ramirez L."/>
            <person name="Alfaro M."/>
            <person name="Sun H."/>
            <person name="Tritt A."/>
            <person name="Yoshinaga Y."/>
            <person name="Zwiers L.-H."/>
            <person name="Turgeon B."/>
            <person name="Goodwin S."/>
            <person name="Spatafora J."/>
            <person name="Crous P."/>
            <person name="Grigoriev I."/>
        </authorList>
    </citation>
    <scope>NUCLEOTIDE SEQUENCE</scope>
    <source>
        <strain evidence="2">CBS 113389</strain>
    </source>
</reference>
<dbReference type="SUPFAM" id="SSF53067">
    <property type="entry name" value="Actin-like ATPase domain"/>
    <property type="match status" value="2"/>
</dbReference>
<dbReference type="AlphaFoldDB" id="A0A6A6PXZ4"/>
<dbReference type="GeneID" id="54473872"/>
<dbReference type="InterPro" id="IPR043129">
    <property type="entry name" value="ATPase_NBD"/>
</dbReference>
<sequence length="245" mass="26519">MDYETPAVILHITSGISVAGFAGDAKPAYTFSNAERTDWDASEQLWRDTIQQNLHAGTTTQPVMLTAEPGQDKDGREQTIKIFFEKLDVPAFYLANPGVLSVYATNRLTGLAVMAEGESTSIIPVVEGYAVKAAVRNVSATDNVSEAVQDSISSCDLKVRRELYKNIVLAGGAADLSSIADSLKTELPELAPPNQTIKVATPEDPQDLAWVGGSRLASQSDFRQQWITRAEYDERGAGIVHQKCS</sequence>
<evidence type="ECO:0000313" key="2">
    <source>
        <dbReference type="EMBL" id="KAF2484980.1"/>
    </source>
</evidence>
<dbReference type="CDD" id="cd10169">
    <property type="entry name" value="ASKHA_NBD_actin-like"/>
    <property type="match status" value="1"/>
</dbReference>
<dbReference type="Pfam" id="PF00022">
    <property type="entry name" value="Actin"/>
    <property type="match status" value="2"/>
</dbReference>
<gene>
    <name evidence="2" type="ORF">BDY17DRAFT_292695</name>
</gene>
<organism evidence="2 3">
    <name type="scientific">Neohortaea acidophila</name>
    <dbReference type="NCBI Taxonomy" id="245834"/>
    <lineage>
        <taxon>Eukaryota</taxon>
        <taxon>Fungi</taxon>
        <taxon>Dikarya</taxon>
        <taxon>Ascomycota</taxon>
        <taxon>Pezizomycotina</taxon>
        <taxon>Dothideomycetes</taxon>
        <taxon>Dothideomycetidae</taxon>
        <taxon>Mycosphaerellales</taxon>
        <taxon>Teratosphaeriaceae</taxon>
        <taxon>Neohortaea</taxon>
    </lineage>
</organism>
<dbReference type="OrthoDB" id="74201at2759"/>
<name>A0A6A6PXZ4_9PEZI</name>
<dbReference type="PANTHER" id="PTHR11937">
    <property type="entry name" value="ACTIN"/>
    <property type="match status" value="1"/>
</dbReference>
<dbReference type="InterPro" id="IPR004001">
    <property type="entry name" value="Actin_CS"/>
</dbReference>